<keyword evidence="2" id="KW-1185">Reference proteome</keyword>
<gene>
    <name evidence="1" type="ORF">GL286_04000</name>
</gene>
<organism evidence="1 2">
    <name type="scientific">Paracoccus aestuariivivens</name>
    <dbReference type="NCBI Taxonomy" id="1820333"/>
    <lineage>
        <taxon>Bacteria</taxon>
        <taxon>Pseudomonadati</taxon>
        <taxon>Pseudomonadota</taxon>
        <taxon>Alphaproteobacteria</taxon>
        <taxon>Rhodobacterales</taxon>
        <taxon>Paracoccaceae</taxon>
        <taxon>Paracoccus</taxon>
    </lineage>
</organism>
<accession>A0A6L6J6Q3</accession>
<sequence>MFEKIALPPLNRNPATELAQHRCLPCLKGGNAQKRDCAIRHLLVDGYSAALIERLSRSADRPQ</sequence>
<dbReference type="RefSeq" id="WP_155094222.1">
    <property type="nucleotide sequence ID" value="NZ_WMIE01000001.1"/>
</dbReference>
<dbReference type="AlphaFoldDB" id="A0A6L6J6Q3"/>
<dbReference type="Proteomes" id="UP000478183">
    <property type="component" value="Unassembled WGS sequence"/>
</dbReference>
<protein>
    <submittedName>
        <fullName evidence="1">Uncharacterized protein</fullName>
    </submittedName>
</protein>
<evidence type="ECO:0000313" key="2">
    <source>
        <dbReference type="Proteomes" id="UP000478183"/>
    </source>
</evidence>
<evidence type="ECO:0000313" key="1">
    <source>
        <dbReference type="EMBL" id="MTH76888.1"/>
    </source>
</evidence>
<dbReference type="EMBL" id="WMIE01000001">
    <property type="protein sequence ID" value="MTH76888.1"/>
    <property type="molecule type" value="Genomic_DNA"/>
</dbReference>
<name>A0A6L6J6Q3_9RHOB</name>
<proteinExistence type="predicted"/>
<reference evidence="1 2" key="1">
    <citation type="submission" date="2019-11" db="EMBL/GenBank/DDBJ databases">
        <authorList>
            <person name="Dong K."/>
        </authorList>
    </citation>
    <scope>NUCLEOTIDE SEQUENCE [LARGE SCALE GENOMIC DNA]</scope>
    <source>
        <strain evidence="1 2">NBRC 111993</strain>
    </source>
</reference>
<comment type="caution">
    <text evidence="1">The sequence shown here is derived from an EMBL/GenBank/DDBJ whole genome shotgun (WGS) entry which is preliminary data.</text>
</comment>